<evidence type="ECO:0000313" key="6">
    <source>
        <dbReference type="Proteomes" id="UP001205105"/>
    </source>
</evidence>
<dbReference type="EMBL" id="JADXDR010000025">
    <property type="protein sequence ID" value="KAI7844699.1"/>
    <property type="molecule type" value="Genomic_DNA"/>
</dbReference>
<dbReference type="PANTHER" id="PTHR24276">
    <property type="entry name" value="POLYSERASE-RELATED"/>
    <property type="match status" value="1"/>
</dbReference>
<keyword evidence="1" id="KW-1015">Disulfide bond</keyword>
<evidence type="ECO:0000256" key="3">
    <source>
        <dbReference type="SAM" id="SignalP"/>
    </source>
</evidence>
<dbReference type="InterPro" id="IPR009003">
    <property type="entry name" value="Peptidase_S1_PA"/>
</dbReference>
<evidence type="ECO:0000256" key="1">
    <source>
        <dbReference type="ARBA" id="ARBA00023157"/>
    </source>
</evidence>
<feature type="signal peptide" evidence="3">
    <location>
        <begin position="1"/>
        <end position="22"/>
    </location>
</feature>
<dbReference type="PROSITE" id="PS50240">
    <property type="entry name" value="TRYPSIN_DOM"/>
    <property type="match status" value="1"/>
</dbReference>
<keyword evidence="6" id="KW-1185">Reference proteome</keyword>
<dbReference type="InterPro" id="IPR050430">
    <property type="entry name" value="Peptidase_S1"/>
</dbReference>
<dbReference type="Proteomes" id="UP001205105">
    <property type="component" value="Unassembled WGS sequence"/>
</dbReference>
<gene>
    <name evidence="5" type="ORF">COHA_001787</name>
</gene>
<dbReference type="SMART" id="SM00020">
    <property type="entry name" value="Tryp_SPc"/>
    <property type="match status" value="1"/>
</dbReference>
<dbReference type="PANTHER" id="PTHR24276:SF98">
    <property type="entry name" value="FI18310P1-RELATED"/>
    <property type="match status" value="1"/>
</dbReference>
<feature type="chain" id="PRO_5042259447" description="Peptidase S1 domain-containing protein" evidence="3">
    <location>
        <begin position="23"/>
        <end position="332"/>
    </location>
</feature>
<feature type="domain" description="Peptidase S1" evidence="4">
    <location>
        <begin position="90"/>
        <end position="292"/>
    </location>
</feature>
<feature type="region of interest" description="Disordered" evidence="2">
    <location>
        <begin position="31"/>
        <end position="88"/>
    </location>
</feature>
<accession>A0AAD5H574</accession>
<dbReference type="InterPro" id="IPR001254">
    <property type="entry name" value="Trypsin_dom"/>
</dbReference>
<dbReference type="GO" id="GO:0004252">
    <property type="term" value="F:serine-type endopeptidase activity"/>
    <property type="evidence" value="ECO:0007669"/>
    <property type="project" value="InterPro"/>
</dbReference>
<evidence type="ECO:0000256" key="2">
    <source>
        <dbReference type="SAM" id="MobiDB-lite"/>
    </source>
</evidence>
<evidence type="ECO:0000313" key="5">
    <source>
        <dbReference type="EMBL" id="KAI7844699.1"/>
    </source>
</evidence>
<keyword evidence="3" id="KW-0732">Signal</keyword>
<dbReference type="InterPro" id="IPR043504">
    <property type="entry name" value="Peptidase_S1_PA_chymotrypsin"/>
</dbReference>
<evidence type="ECO:0000259" key="4">
    <source>
        <dbReference type="PROSITE" id="PS50240"/>
    </source>
</evidence>
<comment type="caution">
    <text evidence="5">The sequence shown here is derived from an EMBL/GenBank/DDBJ whole genome shotgun (WGS) entry which is preliminary data.</text>
</comment>
<dbReference type="PROSITE" id="PS00134">
    <property type="entry name" value="TRYPSIN_HIS"/>
    <property type="match status" value="1"/>
</dbReference>
<name>A0AAD5H574_9CHLO</name>
<dbReference type="Pfam" id="PF00089">
    <property type="entry name" value="Trypsin"/>
    <property type="match status" value="1"/>
</dbReference>
<dbReference type="InterPro" id="IPR018114">
    <property type="entry name" value="TRYPSIN_HIS"/>
</dbReference>
<protein>
    <recommendedName>
        <fullName evidence="4">Peptidase S1 domain-containing protein</fullName>
    </recommendedName>
</protein>
<reference evidence="5" key="1">
    <citation type="submission" date="2020-11" db="EMBL/GenBank/DDBJ databases">
        <title>Chlorella ohadii genome sequencing and assembly.</title>
        <authorList>
            <person name="Murik O."/>
            <person name="Treves H."/>
            <person name="Kedem I."/>
            <person name="Shotland Y."/>
            <person name="Kaplan A."/>
        </authorList>
    </citation>
    <scope>NUCLEOTIDE SEQUENCE</scope>
    <source>
        <strain evidence="5">1</strain>
    </source>
</reference>
<dbReference type="AlphaFoldDB" id="A0AAD5H574"/>
<dbReference type="GO" id="GO:0006508">
    <property type="term" value="P:proteolysis"/>
    <property type="evidence" value="ECO:0007669"/>
    <property type="project" value="InterPro"/>
</dbReference>
<dbReference type="SUPFAM" id="SSF50494">
    <property type="entry name" value="Trypsin-like serine proteases"/>
    <property type="match status" value="1"/>
</dbReference>
<dbReference type="Gene3D" id="2.40.10.10">
    <property type="entry name" value="Trypsin-like serine proteases"/>
    <property type="match status" value="2"/>
</dbReference>
<sequence>MDPRHLLLVACLLAAALPDAQGRLLKDSTSTTIPSAAGSQRLPGSALPATAGGPSPLLNAPSTGGWQRVPGAQPVTAVGSHGTPDMQPRIIDGDVDQQAALFPYAAFIQWRINETAAFRCSGSLVGPSHVLTAAHCLDSEGRKAQPHELRIWVRGDWFDAAAAYPHEGYGDADRFSSKPSNDVGLVALASPSSVAPVRLPEGPAEGQAATRQLAVPLPSAGAKVWAAGFGITEEGDTSDVLRATAAAPSCCPSLSGDVVVGVTSWGPADCRTPYSFYTRIADHLPWLKAKMALPITAGAAAGAGLGGSSGNSGSGSLSDVLGDLLGLLPASR</sequence>
<organism evidence="5 6">
    <name type="scientific">Chlorella ohadii</name>
    <dbReference type="NCBI Taxonomy" id="2649997"/>
    <lineage>
        <taxon>Eukaryota</taxon>
        <taxon>Viridiplantae</taxon>
        <taxon>Chlorophyta</taxon>
        <taxon>core chlorophytes</taxon>
        <taxon>Trebouxiophyceae</taxon>
        <taxon>Chlorellales</taxon>
        <taxon>Chlorellaceae</taxon>
        <taxon>Chlorella clade</taxon>
        <taxon>Chlorella</taxon>
    </lineage>
</organism>
<proteinExistence type="predicted"/>